<dbReference type="Gene3D" id="3.40.50.300">
    <property type="entry name" value="P-loop containing nucleotide triphosphate hydrolases"/>
    <property type="match status" value="1"/>
</dbReference>
<dbReference type="Pfam" id="PF00071">
    <property type="entry name" value="Ras"/>
    <property type="match status" value="1"/>
</dbReference>
<proteinExistence type="predicted"/>
<dbReference type="SMART" id="SM00175">
    <property type="entry name" value="RAB"/>
    <property type="match status" value="1"/>
</dbReference>
<evidence type="ECO:0000313" key="2">
    <source>
        <dbReference type="EMBL" id="QHS98748.1"/>
    </source>
</evidence>
<name>A0A6C0C517_9ZZZZ</name>
<dbReference type="PRINTS" id="PR00449">
    <property type="entry name" value="RASTRNSFRMNG"/>
</dbReference>
<dbReference type="InterPro" id="IPR001806">
    <property type="entry name" value="Small_GTPase"/>
</dbReference>
<dbReference type="InterPro" id="IPR027417">
    <property type="entry name" value="P-loop_NTPase"/>
</dbReference>
<dbReference type="AlphaFoldDB" id="A0A6C0C517"/>
<dbReference type="SUPFAM" id="SSF52540">
    <property type="entry name" value="P-loop containing nucleoside triphosphate hydrolases"/>
    <property type="match status" value="1"/>
</dbReference>
<sequence length="226" mass="25820">MSIPIPSYDYVFKLIIIGDSGVGKTSLLNRICNNNVIEENTPTIGVEFQSKIEMIDNGQRVKCQMWDTAGQENFAPIIKTYYRGSAGAIICFDTTSENPIERINYWYDEIHKNTSKIPQIIVVGTKIDEEPKCDLDKISKFVESKNIQLILTSARIGVRHEIVLLSLCNKIFDNVIDNQQYNPNDKMSYTGIKFIDDNNNKRKYCELTRNNVEMVNLTCTDKCIIS</sequence>
<evidence type="ECO:0000256" key="1">
    <source>
        <dbReference type="ARBA" id="ARBA00022741"/>
    </source>
</evidence>
<dbReference type="NCBIfam" id="TIGR00231">
    <property type="entry name" value="small_GTP"/>
    <property type="match status" value="1"/>
</dbReference>
<dbReference type="GO" id="GO:0003924">
    <property type="term" value="F:GTPase activity"/>
    <property type="evidence" value="ECO:0007669"/>
    <property type="project" value="InterPro"/>
</dbReference>
<evidence type="ECO:0008006" key="3">
    <source>
        <dbReference type="Google" id="ProtNLM"/>
    </source>
</evidence>
<reference evidence="2" key="1">
    <citation type="journal article" date="2020" name="Nature">
        <title>Giant virus diversity and host interactions through global metagenomics.</title>
        <authorList>
            <person name="Schulz F."/>
            <person name="Roux S."/>
            <person name="Paez-Espino D."/>
            <person name="Jungbluth S."/>
            <person name="Walsh D.A."/>
            <person name="Denef V.J."/>
            <person name="McMahon K.D."/>
            <person name="Konstantinidis K.T."/>
            <person name="Eloe-Fadrosh E.A."/>
            <person name="Kyrpides N.C."/>
            <person name="Woyke T."/>
        </authorList>
    </citation>
    <scope>NUCLEOTIDE SEQUENCE</scope>
    <source>
        <strain evidence="2">GVMAG-M-3300020185-18</strain>
    </source>
</reference>
<dbReference type="InterPro" id="IPR005225">
    <property type="entry name" value="Small_GTP-bd"/>
</dbReference>
<accession>A0A6C0C517</accession>
<dbReference type="EMBL" id="MN739322">
    <property type="protein sequence ID" value="QHS98748.1"/>
    <property type="molecule type" value="Genomic_DNA"/>
</dbReference>
<keyword evidence="1" id="KW-0547">Nucleotide-binding</keyword>
<dbReference type="FunFam" id="3.40.50.300:FF:001447">
    <property type="entry name" value="Ras-related protein Rab-1B"/>
    <property type="match status" value="1"/>
</dbReference>
<protein>
    <recommendedName>
        <fullName evidence="3">GTP-binding protein</fullName>
    </recommendedName>
</protein>
<dbReference type="SMART" id="SM00174">
    <property type="entry name" value="RHO"/>
    <property type="match status" value="1"/>
</dbReference>
<dbReference type="CDD" id="cd00154">
    <property type="entry name" value="Rab"/>
    <property type="match status" value="1"/>
</dbReference>
<dbReference type="PANTHER" id="PTHR47978">
    <property type="match status" value="1"/>
</dbReference>
<dbReference type="GO" id="GO:0005525">
    <property type="term" value="F:GTP binding"/>
    <property type="evidence" value="ECO:0007669"/>
    <property type="project" value="InterPro"/>
</dbReference>
<organism evidence="2">
    <name type="scientific">viral metagenome</name>
    <dbReference type="NCBI Taxonomy" id="1070528"/>
    <lineage>
        <taxon>unclassified sequences</taxon>
        <taxon>metagenomes</taxon>
        <taxon>organismal metagenomes</taxon>
    </lineage>
</organism>
<dbReference type="PROSITE" id="PS51419">
    <property type="entry name" value="RAB"/>
    <property type="match status" value="1"/>
</dbReference>
<dbReference type="SMART" id="SM00173">
    <property type="entry name" value="RAS"/>
    <property type="match status" value="1"/>
</dbReference>
<dbReference type="SMART" id="SM00176">
    <property type="entry name" value="RAN"/>
    <property type="match status" value="1"/>
</dbReference>